<dbReference type="OrthoDB" id="27140at2759"/>
<evidence type="ECO:0000256" key="1">
    <source>
        <dbReference type="ARBA" id="ARBA00022468"/>
    </source>
</evidence>
<dbReference type="EMBL" id="HG316461">
    <property type="protein sequence ID" value="CDF90863.1"/>
    <property type="molecule type" value="Genomic_DNA"/>
</dbReference>
<dbReference type="Gene3D" id="1.10.472.80">
    <property type="entry name" value="Ypt/Rab-GAP domain of gyp1p, domain 3"/>
    <property type="match status" value="1"/>
</dbReference>
<reference evidence="4" key="1">
    <citation type="journal article" date="2013" name="Genome Announc.">
        <title>Genome sequence of the food spoilage yeast Zygosaccharomyces bailii CLIB 213(T).</title>
        <authorList>
            <person name="Galeote V."/>
            <person name="Bigey F."/>
            <person name="Devillers H."/>
            <person name="Neuveglise C."/>
            <person name="Dequin S."/>
        </authorList>
    </citation>
    <scope>NUCLEOTIDE SEQUENCE [LARGE SCALE GENOMIC DNA]</scope>
    <source>
        <strain evidence="4">CLIB 213 / ATCC 58445 / CBS 680 / CCRC 21525 / NBRC 1098 / NCYC 1416 / NRRL Y-2227</strain>
    </source>
</reference>
<evidence type="ECO:0000259" key="2">
    <source>
        <dbReference type="PROSITE" id="PS50086"/>
    </source>
</evidence>
<keyword evidence="4" id="KW-1185">Reference proteome</keyword>
<name>A0A8J2T9J2_ZYGB2</name>
<sequence length="312" mass="36617">MDLRQVAVDRYGSREELVQRGIWRGELYRCSDACEGRGWLWKVLVMEEDSEFKGEPYKQPQTLLRRLTPPALPPAASPPEKAVIELDLRRLNEDELLVPDVQKVLLDLMCVVLNKHHWSYKQGYHELLATAWLQLREPHSAMCIFERLMEKLVPIFYDETRLAQWEQHIFSPLLKVCSPGLHAQLYREGSHTNLLWLLRWTRVLFLRELPQDYVLVLWDHILTDTYPIETLVAGIVVVLLLNVHRELLQPEHDHDDVVEILLNYKEAASSLLDSAELCRMASRLVELWFLQDVDSLRMICSTFLKIRFNVNE</sequence>
<dbReference type="InterPro" id="IPR035969">
    <property type="entry name" value="Rab-GAP_TBC_sf"/>
</dbReference>
<evidence type="ECO:0000313" key="4">
    <source>
        <dbReference type="Proteomes" id="UP000019375"/>
    </source>
</evidence>
<dbReference type="Proteomes" id="UP000019375">
    <property type="component" value="Unassembled WGS sequence"/>
</dbReference>
<dbReference type="SMART" id="SM00164">
    <property type="entry name" value="TBC"/>
    <property type="match status" value="1"/>
</dbReference>
<proteinExistence type="predicted"/>
<organism evidence="3 4">
    <name type="scientific">Zygosaccharomyces bailii (strain CLIB 213 / ATCC 58445 / CBS 680 / BCRC 21525 / NBRC 1098 / NCYC 1416 / NRRL Y-2227)</name>
    <dbReference type="NCBI Taxonomy" id="1333698"/>
    <lineage>
        <taxon>Eukaryota</taxon>
        <taxon>Fungi</taxon>
        <taxon>Dikarya</taxon>
        <taxon>Ascomycota</taxon>
        <taxon>Saccharomycotina</taxon>
        <taxon>Saccharomycetes</taxon>
        <taxon>Saccharomycetales</taxon>
        <taxon>Saccharomycetaceae</taxon>
        <taxon>Zygosaccharomyces</taxon>
    </lineage>
</organism>
<keyword evidence="1" id="KW-0343">GTPase activation</keyword>
<dbReference type="SUPFAM" id="SSF47923">
    <property type="entry name" value="Ypt/Rab-GAP domain of gyp1p"/>
    <property type="match status" value="2"/>
</dbReference>
<accession>A0A8J2T9J2</accession>
<gene>
    <name evidence="3" type="ORF">BN860_04940g</name>
</gene>
<dbReference type="PANTHER" id="PTHR22957:SF337">
    <property type="entry name" value="TBC1 DOMAIN FAMILY MEMBER 5"/>
    <property type="match status" value="1"/>
</dbReference>
<protein>
    <submittedName>
        <fullName evidence="3">ZYBA0S08-04940g1_1</fullName>
    </submittedName>
</protein>
<dbReference type="PROSITE" id="PS50086">
    <property type="entry name" value="TBC_RABGAP"/>
    <property type="match status" value="1"/>
</dbReference>
<dbReference type="InterPro" id="IPR000195">
    <property type="entry name" value="Rab-GAP-TBC_dom"/>
</dbReference>
<dbReference type="AlphaFoldDB" id="A0A8J2T9J2"/>
<feature type="domain" description="Rab-GAP TBC" evidence="2">
    <location>
        <begin position="31"/>
        <end position="225"/>
    </location>
</feature>
<dbReference type="Pfam" id="PF00566">
    <property type="entry name" value="RabGAP-TBC"/>
    <property type="match status" value="1"/>
</dbReference>
<dbReference type="PANTHER" id="PTHR22957">
    <property type="entry name" value="TBC1 DOMAIN FAMILY MEMBER GTPASE-ACTIVATING PROTEIN"/>
    <property type="match status" value="1"/>
</dbReference>
<evidence type="ECO:0000313" key="3">
    <source>
        <dbReference type="EMBL" id="CDF90863.1"/>
    </source>
</evidence>
<dbReference type="GO" id="GO:0005096">
    <property type="term" value="F:GTPase activator activity"/>
    <property type="evidence" value="ECO:0007669"/>
    <property type="project" value="UniProtKB-KW"/>
</dbReference>